<protein>
    <submittedName>
        <fullName evidence="1">Uncharacterized protein</fullName>
    </submittedName>
</protein>
<gene>
    <name evidence="1" type="ORF">NEIFLAOT_02353</name>
</gene>
<organism evidence="1 2">
    <name type="scientific">Neisseria flavescens NRL30031/H210</name>
    <dbReference type="NCBI Taxonomy" id="546264"/>
    <lineage>
        <taxon>Bacteria</taxon>
        <taxon>Pseudomonadati</taxon>
        <taxon>Pseudomonadota</taxon>
        <taxon>Betaproteobacteria</taxon>
        <taxon>Neisseriales</taxon>
        <taxon>Neisseriaceae</taxon>
        <taxon>Neisseria</taxon>
    </lineage>
</organism>
<dbReference type="Proteomes" id="UP000004457">
    <property type="component" value="Unassembled WGS sequence"/>
</dbReference>
<dbReference type="EMBL" id="ACEN01000102">
    <property type="protein sequence ID" value="EEG32647.1"/>
    <property type="molecule type" value="Genomic_DNA"/>
</dbReference>
<sequence length="86" mass="9096">MGDNVFRLDLIGAHQVGNGRVGAGFVIVKQAHAFAFKKADTEAVGMVISNAATAAEAFERKHDVCGSVAIHAEQLAHGVNLFSEYL</sequence>
<proteinExistence type="predicted"/>
<comment type="caution">
    <text evidence="1">The sequence shown here is derived from an EMBL/GenBank/DDBJ whole genome shotgun (WGS) entry which is preliminary data.</text>
</comment>
<evidence type="ECO:0000313" key="1">
    <source>
        <dbReference type="EMBL" id="EEG32647.1"/>
    </source>
</evidence>
<accession>C0EQV5</accession>
<name>C0EQV5_NEIFL</name>
<evidence type="ECO:0000313" key="2">
    <source>
        <dbReference type="Proteomes" id="UP000004457"/>
    </source>
</evidence>
<keyword evidence="2" id="KW-1185">Reference proteome</keyword>
<dbReference type="AlphaFoldDB" id="C0EQV5"/>
<reference evidence="1 2" key="1">
    <citation type="submission" date="2009-01" db="EMBL/GenBank/DDBJ databases">
        <authorList>
            <person name="Fulton L."/>
            <person name="Clifton S."/>
            <person name="Chinwalla A.T."/>
            <person name="Mitreva M."/>
            <person name="Sodergren E."/>
            <person name="Weinstock G."/>
            <person name="Clifton S."/>
            <person name="Dooling D.J."/>
            <person name="Fulton B."/>
            <person name="Minx P."/>
            <person name="Pepin K.H."/>
            <person name="Johnson M."/>
            <person name="Bhonagiri V."/>
            <person name="Nash W.E."/>
            <person name="Mardis E.R."/>
            <person name="Wilson R.K."/>
        </authorList>
    </citation>
    <scope>NUCLEOTIDE SEQUENCE [LARGE SCALE GENOMIC DNA]</scope>
    <source>
        <strain evidence="1 2">NRL30031/H210</strain>
    </source>
</reference>